<comment type="caution">
    <text evidence="1">The sequence shown here is derived from an EMBL/GenBank/DDBJ whole genome shotgun (WGS) entry which is preliminary data.</text>
</comment>
<gene>
    <name evidence="1" type="ORF">HPB49_014290</name>
</gene>
<sequence>MSSVESRIADLSTHVSSIMSPGSPVQAPPVSVPQSPFLNSVTQHCQESFPSPLPFDSTTSWSAYCMQFESVAALHSWSPHHKAQILVAQIRSAAAEFLEFLPASNRSTRQVSSRHSSPPMVMPIFNAYILQNYSRCNRATVACKSSLLMSSACPGRRCLVV</sequence>
<reference evidence="1" key="1">
    <citation type="submission" date="2020-05" db="EMBL/GenBank/DDBJ databases">
        <title>Large-scale comparative analyses of tick genomes elucidate their genetic diversity and vector capacities.</title>
        <authorList>
            <person name="Jia N."/>
            <person name="Wang J."/>
            <person name="Shi W."/>
            <person name="Du L."/>
            <person name="Sun Y."/>
            <person name="Zhan W."/>
            <person name="Jiang J."/>
            <person name="Wang Q."/>
            <person name="Zhang B."/>
            <person name="Ji P."/>
            <person name="Sakyi L.B."/>
            <person name="Cui X."/>
            <person name="Yuan T."/>
            <person name="Jiang B."/>
            <person name="Yang W."/>
            <person name="Lam T.T.-Y."/>
            <person name="Chang Q."/>
            <person name="Ding S."/>
            <person name="Wang X."/>
            <person name="Zhu J."/>
            <person name="Ruan X."/>
            <person name="Zhao L."/>
            <person name="Wei J."/>
            <person name="Que T."/>
            <person name="Du C."/>
            <person name="Cheng J."/>
            <person name="Dai P."/>
            <person name="Han X."/>
            <person name="Huang E."/>
            <person name="Gao Y."/>
            <person name="Liu J."/>
            <person name="Shao H."/>
            <person name="Ye R."/>
            <person name="Li L."/>
            <person name="Wei W."/>
            <person name="Wang X."/>
            <person name="Wang C."/>
            <person name="Yang T."/>
            <person name="Huo Q."/>
            <person name="Li W."/>
            <person name="Guo W."/>
            <person name="Chen H."/>
            <person name="Zhou L."/>
            <person name="Ni X."/>
            <person name="Tian J."/>
            <person name="Zhou Y."/>
            <person name="Sheng Y."/>
            <person name="Liu T."/>
            <person name="Pan Y."/>
            <person name="Xia L."/>
            <person name="Li J."/>
            <person name="Zhao F."/>
            <person name="Cao W."/>
        </authorList>
    </citation>
    <scope>NUCLEOTIDE SEQUENCE</scope>
    <source>
        <strain evidence="1">Dsil-2018</strain>
    </source>
</reference>
<name>A0ACB8DPS8_DERSI</name>
<keyword evidence="2" id="KW-1185">Reference proteome</keyword>
<protein>
    <submittedName>
        <fullName evidence="1">Uncharacterized protein</fullName>
    </submittedName>
</protein>
<dbReference type="EMBL" id="CM023479">
    <property type="protein sequence ID" value="KAH7974348.1"/>
    <property type="molecule type" value="Genomic_DNA"/>
</dbReference>
<dbReference type="Proteomes" id="UP000821865">
    <property type="component" value="Chromosome 10"/>
</dbReference>
<evidence type="ECO:0000313" key="2">
    <source>
        <dbReference type="Proteomes" id="UP000821865"/>
    </source>
</evidence>
<organism evidence="1 2">
    <name type="scientific">Dermacentor silvarum</name>
    <name type="common">Tick</name>
    <dbReference type="NCBI Taxonomy" id="543639"/>
    <lineage>
        <taxon>Eukaryota</taxon>
        <taxon>Metazoa</taxon>
        <taxon>Ecdysozoa</taxon>
        <taxon>Arthropoda</taxon>
        <taxon>Chelicerata</taxon>
        <taxon>Arachnida</taxon>
        <taxon>Acari</taxon>
        <taxon>Parasitiformes</taxon>
        <taxon>Ixodida</taxon>
        <taxon>Ixodoidea</taxon>
        <taxon>Ixodidae</taxon>
        <taxon>Rhipicephalinae</taxon>
        <taxon>Dermacentor</taxon>
    </lineage>
</organism>
<evidence type="ECO:0000313" key="1">
    <source>
        <dbReference type="EMBL" id="KAH7974348.1"/>
    </source>
</evidence>
<proteinExistence type="predicted"/>
<accession>A0ACB8DPS8</accession>